<dbReference type="Proteomes" id="UP001140094">
    <property type="component" value="Unassembled WGS sequence"/>
</dbReference>
<comment type="caution">
    <text evidence="7">The sequence shown here is derived from an EMBL/GenBank/DDBJ whole genome shotgun (WGS) entry which is preliminary data.</text>
</comment>
<feature type="transmembrane region" description="Helical" evidence="6">
    <location>
        <begin position="204"/>
        <end position="223"/>
    </location>
</feature>
<dbReference type="CDD" id="cd13132">
    <property type="entry name" value="MATE_eukaryotic"/>
    <property type="match status" value="1"/>
</dbReference>
<keyword evidence="4 6" id="KW-1133">Transmembrane helix</keyword>
<evidence type="ECO:0000313" key="8">
    <source>
        <dbReference type="Proteomes" id="UP001140094"/>
    </source>
</evidence>
<dbReference type="NCBIfam" id="TIGR00797">
    <property type="entry name" value="matE"/>
    <property type="match status" value="1"/>
</dbReference>
<feature type="transmembrane region" description="Helical" evidence="6">
    <location>
        <begin position="229"/>
        <end position="255"/>
    </location>
</feature>
<evidence type="ECO:0000256" key="1">
    <source>
        <dbReference type="ARBA" id="ARBA00004141"/>
    </source>
</evidence>
<dbReference type="GO" id="GO:0015297">
    <property type="term" value="F:antiporter activity"/>
    <property type="evidence" value="ECO:0007669"/>
    <property type="project" value="InterPro"/>
</dbReference>
<evidence type="ECO:0000256" key="3">
    <source>
        <dbReference type="ARBA" id="ARBA00022692"/>
    </source>
</evidence>
<keyword evidence="3 6" id="KW-0812">Transmembrane</keyword>
<keyword evidence="8" id="KW-1185">Reference proteome</keyword>
<dbReference type="InterPro" id="IPR002528">
    <property type="entry name" value="MATE_fam"/>
</dbReference>
<feature type="transmembrane region" description="Helical" evidence="6">
    <location>
        <begin position="457"/>
        <end position="478"/>
    </location>
</feature>
<dbReference type="InterPro" id="IPR045069">
    <property type="entry name" value="MATE_euk"/>
</dbReference>
<dbReference type="PANTHER" id="PTHR11206">
    <property type="entry name" value="MULTIDRUG RESISTANCE PROTEIN"/>
    <property type="match status" value="1"/>
</dbReference>
<feature type="transmembrane region" description="Helical" evidence="6">
    <location>
        <begin position="60"/>
        <end position="83"/>
    </location>
</feature>
<dbReference type="Pfam" id="PF01554">
    <property type="entry name" value="MatE"/>
    <property type="match status" value="2"/>
</dbReference>
<evidence type="ECO:0000256" key="5">
    <source>
        <dbReference type="ARBA" id="ARBA00023136"/>
    </source>
</evidence>
<dbReference type="GO" id="GO:0042910">
    <property type="term" value="F:xenobiotic transmembrane transporter activity"/>
    <property type="evidence" value="ECO:0007669"/>
    <property type="project" value="InterPro"/>
</dbReference>
<dbReference type="EMBL" id="JANBUO010000068">
    <property type="protein sequence ID" value="KAJ2808078.1"/>
    <property type="molecule type" value="Genomic_DNA"/>
</dbReference>
<protein>
    <submittedName>
        <fullName evidence="7">Ethionine resistance protein</fullName>
    </submittedName>
</protein>
<comment type="similarity">
    <text evidence="2">Belongs to the multi antimicrobial extrusion (MATE) (TC 2.A.66.1) family.</text>
</comment>
<evidence type="ECO:0000256" key="4">
    <source>
        <dbReference type="ARBA" id="ARBA00022989"/>
    </source>
</evidence>
<proteinExistence type="inferred from homology"/>
<feature type="transmembrane region" description="Helical" evidence="6">
    <location>
        <begin position="134"/>
        <end position="153"/>
    </location>
</feature>
<dbReference type="GO" id="GO:1990961">
    <property type="term" value="P:xenobiotic detoxification by transmembrane export across the plasma membrane"/>
    <property type="evidence" value="ECO:0007669"/>
    <property type="project" value="InterPro"/>
</dbReference>
<comment type="subcellular location">
    <subcellularLocation>
        <location evidence="1">Membrane</location>
        <topology evidence="1">Multi-pass membrane protein</topology>
    </subcellularLocation>
</comment>
<feature type="transmembrane region" description="Helical" evidence="6">
    <location>
        <begin position="397"/>
        <end position="418"/>
    </location>
</feature>
<feature type="transmembrane region" description="Helical" evidence="6">
    <location>
        <begin position="89"/>
        <end position="113"/>
    </location>
</feature>
<feature type="transmembrane region" description="Helical" evidence="6">
    <location>
        <begin position="357"/>
        <end position="381"/>
    </location>
</feature>
<name>A0A9W8LUX2_9FUNG</name>
<keyword evidence="5 6" id="KW-0472">Membrane</keyword>
<organism evidence="7 8">
    <name type="scientific">Coemansia guatemalensis</name>
    <dbReference type="NCBI Taxonomy" id="2761395"/>
    <lineage>
        <taxon>Eukaryota</taxon>
        <taxon>Fungi</taxon>
        <taxon>Fungi incertae sedis</taxon>
        <taxon>Zoopagomycota</taxon>
        <taxon>Kickxellomycotina</taxon>
        <taxon>Kickxellomycetes</taxon>
        <taxon>Kickxellales</taxon>
        <taxon>Kickxellaceae</taxon>
        <taxon>Coemansia</taxon>
    </lineage>
</organism>
<evidence type="ECO:0000313" key="7">
    <source>
        <dbReference type="EMBL" id="KAJ2808078.1"/>
    </source>
</evidence>
<accession>A0A9W8LUX2</accession>
<sequence length="510" mass="56201">MVDRDSNVAADDIEHPADESTSLLHVSLPYVDHEIYKRDTREPYILAAIKELKWMTSSSFLTAFALLLQQVIIFIDVVSVGHIGATELAAMTLAGTCFGVIALAPSIGMMGAMETFCSNAFTASHDKTAVGFHFQRGVIAVLVHMTFAIPIMWNGERILLAINQEPRVAELSGQYLRIQTLGIVPLSIFEACKCYLQSQEIMRGGTVVLLFVVPIHVAVNYLLVRSPTYGIGFHGAAISDVFSECLMLVGILIYIRRSRAVETWGGWDSKALSNMFEFYRLAIPAVITVCSEWVCFELLNIGSSYFGTKQLAATAITINTGALAYQISNGLGYSTSPRIGNLIGDGKPRQARIACDMAVLVAVGTGTLCLLFLMLCGRWWISVYTNDPEVVRETLKLMPVFCGFIICDALNAVLNSVMRGLGRQIVGAGSFIFSYYCIAVPLGLYLGYTKNMQARGLWLSISIAVIFSSLIQFAYAYMWVNWKDEVRRCLVRLQRSRDAQDEVSNNAGNL</sequence>
<gene>
    <name evidence="7" type="primary">ERC1_1</name>
    <name evidence="7" type="ORF">H4R20_001015</name>
</gene>
<dbReference type="AlphaFoldDB" id="A0A9W8LUX2"/>
<evidence type="ECO:0000256" key="2">
    <source>
        <dbReference type="ARBA" id="ARBA00010199"/>
    </source>
</evidence>
<evidence type="ECO:0000256" key="6">
    <source>
        <dbReference type="SAM" id="Phobius"/>
    </source>
</evidence>
<reference evidence="7" key="1">
    <citation type="submission" date="2022-07" db="EMBL/GenBank/DDBJ databases">
        <title>Phylogenomic reconstructions and comparative analyses of Kickxellomycotina fungi.</title>
        <authorList>
            <person name="Reynolds N.K."/>
            <person name="Stajich J.E."/>
            <person name="Barry K."/>
            <person name="Grigoriev I.V."/>
            <person name="Crous P."/>
            <person name="Smith M.E."/>
        </authorList>
    </citation>
    <scope>NUCLEOTIDE SEQUENCE</scope>
    <source>
        <strain evidence="7">NRRL 1565</strain>
    </source>
</reference>
<dbReference type="GO" id="GO:0016020">
    <property type="term" value="C:membrane"/>
    <property type="evidence" value="ECO:0007669"/>
    <property type="project" value="UniProtKB-SubCell"/>
</dbReference>
<feature type="transmembrane region" description="Helical" evidence="6">
    <location>
        <begin position="425"/>
        <end position="445"/>
    </location>
</feature>
<dbReference type="OrthoDB" id="2126698at2759"/>